<evidence type="ECO:0000256" key="1">
    <source>
        <dbReference type="ARBA" id="ARBA00022452"/>
    </source>
</evidence>
<keyword evidence="3" id="KW-0998">Cell outer membrane</keyword>
<dbReference type="STRING" id="1262585.BJI46_14200"/>
<dbReference type="Gene3D" id="2.40.160.50">
    <property type="entry name" value="membrane protein fhac: a member of the omp85/tpsb transporter family"/>
    <property type="match status" value="1"/>
</dbReference>
<evidence type="ECO:0000259" key="5">
    <source>
        <dbReference type="Pfam" id="PF08479"/>
    </source>
</evidence>
<evidence type="ECO:0000313" key="7">
    <source>
        <dbReference type="EMBL" id="OEY93301.1"/>
    </source>
</evidence>
<comment type="caution">
    <text evidence="7">The sequence shown here is derived from an EMBL/GenBank/DDBJ whole genome shotgun (WGS) entry which is preliminary data.</text>
</comment>
<accession>A0A1E7R1Y9</accession>
<organism evidence="7 8">
    <name type="scientific">Acinetobacter qingfengensis</name>
    <dbReference type="NCBI Taxonomy" id="1262585"/>
    <lineage>
        <taxon>Bacteria</taxon>
        <taxon>Pseudomonadati</taxon>
        <taxon>Pseudomonadota</taxon>
        <taxon>Gammaproteobacteria</taxon>
        <taxon>Moraxellales</taxon>
        <taxon>Moraxellaceae</taxon>
        <taxon>Acinetobacter</taxon>
    </lineage>
</organism>
<reference evidence="7 8" key="1">
    <citation type="submission" date="2016-09" db="EMBL/GenBank/DDBJ databases">
        <authorList>
            <person name="Capua I."/>
            <person name="De Benedictis P."/>
            <person name="Joannis T."/>
            <person name="Lombin L.H."/>
            <person name="Cattoli G."/>
        </authorList>
    </citation>
    <scope>NUCLEOTIDE SEQUENCE [LARGE SCALE GENOMIC DNA]</scope>
    <source>
        <strain evidence="7 8">ANC 4671</strain>
    </source>
</reference>
<dbReference type="InterPro" id="IPR035251">
    <property type="entry name" value="ShlB_POTRA"/>
</dbReference>
<dbReference type="PIRSF" id="PIRSF029745">
    <property type="entry name" value="FhaC"/>
    <property type="match status" value="1"/>
</dbReference>
<feature type="domain" description="ShlB POTRA" evidence="6">
    <location>
        <begin position="160"/>
        <end position="210"/>
    </location>
</feature>
<dbReference type="PANTHER" id="PTHR34597:SF3">
    <property type="entry name" value="OUTER MEMBRANE TRANSPORTER CDIB"/>
    <property type="match status" value="1"/>
</dbReference>
<evidence type="ECO:0000313" key="8">
    <source>
        <dbReference type="Proteomes" id="UP000185895"/>
    </source>
</evidence>
<keyword evidence="1" id="KW-1134">Transmembrane beta strand</keyword>
<keyword evidence="1" id="KW-0472">Membrane</keyword>
<keyword evidence="2" id="KW-0812">Transmembrane</keyword>
<dbReference type="GO" id="GO:0046819">
    <property type="term" value="P:protein secretion by the type V secretion system"/>
    <property type="evidence" value="ECO:0007669"/>
    <property type="project" value="TreeGrafter"/>
</dbReference>
<dbReference type="EMBL" id="MKKK01000047">
    <property type="protein sequence ID" value="OEY93301.1"/>
    <property type="molecule type" value="Genomic_DNA"/>
</dbReference>
<dbReference type="InterPro" id="IPR005565">
    <property type="entry name" value="Hemolysn_activator_HlyB_C"/>
</dbReference>
<feature type="domain" description="Polypeptide-transport-associated ShlB-type" evidence="5">
    <location>
        <begin position="95"/>
        <end position="155"/>
    </location>
</feature>
<dbReference type="Pfam" id="PF03865">
    <property type="entry name" value="ShlB"/>
    <property type="match status" value="1"/>
</dbReference>
<dbReference type="GO" id="GO:0008320">
    <property type="term" value="F:protein transmembrane transporter activity"/>
    <property type="evidence" value="ECO:0007669"/>
    <property type="project" value="TreeGrafter"/>
</dbReference>
<dbReference type="Gene3D" id="3.10.20.310">
    <property type="entry name" value="membrane protein fhac"/>
    <property type="match status" value="1"/>
</dbReference>
<evidence type="ECO:0000259" key="4">
    <source>
        <dbReference type="Pfam" id="PF03865"/>
    </source>
</evidence>
<dbReference type="InterPro" id="IPR013686">
    <property type="entry name" value="Polypept-transport_assoc_ShlB"/>
</dbReference>
<dbReference type="InterPro" id="IPR051544">
    <property type="entry name" value="TPS_OM_transporter"/>
</dbReference>
<proteinExistence type="predicted"/>
<keyword evidence="8" id="KW-1185">Reference proteome</keyword>
<dbReference type="Proteomes" id="UP000185895">
    <property type="component" value="Unassembled WGS sequence"/>
</dbReference>
<dbReference type="InterPro" id="IPR027282">
    <property type="entry name" value="TPS"/>
</dbReference>
<dbReference type="OrthoDB" id="290122at2"/>
<dbReference type="Pfam" id="PF08479">
    <property type="entry name" value="POTRA_2"/>
    <property type="match status" value="1"/>
</dbReference>
<evidence type="ECO:0000256" key="2">
    <source>
        <dbReference type="ARBA" id="ARBA00022692"/>
    </source>
</evidence>
<feature type="domain" description="Haemolysin activator HlyB C-terminal" evidence="4">
    <location>
        <begin position="222"/>
        <end position="542"/>
    </location>
</feature>
<dbReference type="AlphaFoldDB" id="A0A1E7R1Y9"/>
<name>A0A1E7R1Y9_9GAMM</name>
<dbReference type="RefSeq" id="WP_070070572.1">
    <property type="nucleotide sequence ID" value="NZ_MKKK01000047.1"/>
</dbReference>
<sequence>MHKIIYFSLICYSITSSVYALDDVSLPDRIRQEQRFKEFNQQLQNQLPQVATVPTSQLSQNFQQIIVSEQPCTQIDQITLAQIDGQSSINLKQFEFLLEAIEKHPQQISKQCIGTQSLQNLIYFAQNELIKRGFITSQVFVLPQDISQGNLGLSIQVGRLHKIIIQGDDSVSSLQLKAALPFREGDVIRLRQLEQGLENLKRAFAVNMQIIAATENQKELQGYSDLILQIQPQQKVNFNVIVDDSGSDATGKYIGNLGIRLNNPLHLSDIFSVNLSHSLDDLHHDLNKSYLISYQLPLGNYDISANFNQYQYKQAVLGANGTLNYHGESQQGNFNLSRLLSRGGQYKTSLYGKFYHKEVRNFIDDIEIGVQHRKTSGWSTGIQHRQYLSHGVLDINLDYRHGTGAFNALSAPEERIKDIYDQPLAAEGYSRAPIWSADIDFNLPFLLLNRSAQYRLNWRGQYATKLLVPNDRFYIGGRYSVRGFDGDLMLSGDHGHSLQQEINLNTAVPNTQMYLGIDQGWVNGRNSISGQRYLMGSVVGLRSYQNSFYLDVFAGRGLIAPQAIKKDWVTGFSLNLFY</sequence>
<evidence type="ECO:0000256" key="3">
    <source>
        <dbReference type="ARBA" id="ARBA00023237"/>
    </source>
</evidence>
<dbReference type="PANTHER" id="PTHR34597">
    <property type="entry name" value="SLR1661 PROTEIN"/>
    <property type="match status" value="1"/>
</dbReference>
<evidence type="ECO:0000259" key="6">
    <source>
        <dbReference type="Pfam" id="PF17287"/>
    </source>
</evidence>
<protein>
    <submittedName>
        <fullName evidence="7">Hemolysin activator protein</fullName>
    </submittedName>
</protein>
<gene>
    <name evidence="7" type="ORF">BJI46_14200</name>
</gene>
<dbReference type="Pfam" id="PF17287">
    <property type="entry name" value="POTRA_3"/>
    <property type="match status" value="1"/>
</dbReference>
<dbReference type="GO" id="GO:0098046">
    <property type="term" value="C:type V protein secretion system complex"/>
    <property type="evidence" value="ECO:0007669"/>
    <property type="project" value="TreeGrafter"/>
</dbReference>